<dbReference type="SMART" id="SM00354">
    <property type="entry name" value="HTH_LACI"/>
    <property type="match status" value="1"/>
</dbReference>
<dbReference type="PANTHER" id="PTHR30146:SF138">
    <property type="entry name" value="TRANSCRIPTIONAL REGULATORY PROTEIN"/>
    <property type="match status" value="1"/>
</dbReference>
<dbReference type="CDD" id="cd06279">
    <property type="entry name" value="PBP1_LacI-like"/>
    <property type="match status" value="1"/>
</dbReference>
<protein>
    <submittedName>
        <fullName evidence="5">LacI family DNA-binding transcriptional regulator</fullName>
    </submittedName>
</protein>
<dbReference type="RefSeq" id="WP_377132681.1">
    <property type="nucleotide sequence ID" value="NZ_JBHSFI010000002.1"/>
</dbReference>
<dbReference type="InterPro" id="IPR028082">
    <property type="entry name" value="Peripla_BP_I"/>
</dbReference>
<evidence type="ECO:0000256" key="1">
    <source>
        <dbReference type="ARBA" id="ARBA00023015"/>
    </source>
</evidence>
<dbReference type="InterPro" id="IPR000843">
    <property type="entry name" value="HTH_LacI"/>
</dbReference>
<accession>A0ABV9HBZ7</accession>
<dbReference type="Gene3D" id="1.10.260.40">
    <property type="entry name" value="lambda repressor-like DNA-binding domains"/>
    <property type="match status" value="1"/>
</dbReference>
<sequence>MNSHVPRRATLAQVAELAGVSTMTASYTFGRPERVSAASREKVLAAARTLGFTAPDPAARSLRRGRAGALGVVLGEHLTYAFDDPQATAFMAGVAEVCAEQGQAMTILPVADATTDVARISAAAVDGYVLWTTEDGAPVVDAAIATGRPVVVHSGPAAAGAHVVGIDNRAAARAIGRLVFAGGTVPAVLSFPLTAARAAAVVAGPDPDDATFPVTRERLLGFRDAADDVGTDWADVLVAVCSTNDAREARAMTQELMSRADRPDALATMSDELASGAFRAIEAAGLHVPTDVALTGWDDAEAARAQGITSVAQSMREQGAACARYALTGTRADFTDQWHIVERASTAR</sequence>
<dbReference type="SUPFAM" id="SSF47413">
    <property type="entry name" value="lambda repressor-like DNA-binding domains"/>
    <property type="match status" value="1"/>
</dbReference>
<evidence type="ECO:0000256" key="2">
    <source>
        <dbReference type="ARBA" id="ARBA00023125"/>
    </source>
</evidence>
<dbReference type="PANTHER" id="PTHR30146">
    <property type="entry name" value="LACI-RELATED TRANSCRIPTIONAL REPRESSOR"/>
    <property type="match status" value="1"/>
</dbReference>
<feature type="domain" description="HTH lacI-type" evidence="4">
    <location>
        <begin position="9"/>
        <end position="64"/>
    </location>
</feature>
<dbReference type="EMBL" id="JBHSFI010000002">
    <property type="protein sequence ID" value="MFC4627489.1"/>
    <property type="molecule type" value="Genomic_DNA"/>
</dbReference>
<dbReference type="GO" id="GO:0003677">
    <property type="term" value="F:DNA binding"/>
    <property type="evidence" value="ECO:0007669"/>
    <property type="project" value="UniProtKB-KW"/>
</dbReference>
<dbReference type="SUPFAM" id="SSF53822">
    <property type="entry name" value="Periplasmic binding protein-like I"/>
    <property type="match status" value="1"/>
</dbReference>
<name>A0ABV9HBZ7_9MICO</name>
<dbReference type="CDD" id="cd01392">
    <property type="entry name" value="HTH_LacI"/>
    <property type="match status" value="1"/>
</dbReference>
<dbReference type="InterPro" id="IPR010982">
    <property type="entry name" value="Lambda_DNA-bd_dom_sf"/>
</dbReference>
<dbReference type="Pfam" id="PF13377">
    <property type="entry name" value="Peripla_BP_3"/>
    <property type="match status" value="1"/>
</dbReference>
<reference evidence="6" key="1">
    <citation type="journal article" date="2019" name="Int. J. Syst. Evol. Microbiol.">
        <title>The Global Catalogue of Microorganisms (GCM) 10K type strain sequencing project: providing services to taxonomists for standard genome sequencing and annotation.</title>
        <authorList>
            <consortium name="The Broad Institute Genomics Platform"/>
            <consortium name="The Broad Institute Genome Sequencing Center for Infectious Disease"/>
            <person name="Wu L."/>
            <person name="Ma J."/>
        </authorList>
    </citation>
    <scope>NUCLEOTIDE SEQUENCE [LARGE SCALE GENOMIC DNA]</scope>
    <source>
        <strain evidence="6">CCUG 42722</strain>
    </source>
</reference>
<keyword evidence="1" id="KW-0805">Transcription regulation</keyword>
<keyword evidence="6" id="KW-1185">Reference proteome</keyword>
<organism evidence="5 6">
    <name type="scientific">Promicromonospora alba</name>
    <dbReference type="NCBI Taxonomy" id="1616110"/>
    <lineage>
        <taxon>Bacteria</taxon>
        <taxon>Bacillati</taxon>
        <taxon>Actinomycetota</taxon>
        <taxon>Actinomycetes</taxon>
        <taxon>Micrococcales</taxon>
        <taxon>Promicromonosporaceae</taxon>
        <taxon>Promicromonospora</taxon>
    </lineage>
</organism>
<dbReference type="Pfam" id="PF00356">
    <property type="entry name" value="LacI"/>
    <property type="match status" value="1"/>
</dbReference>
<evidence type="ECO:0000313" key="6">
    <source>
        <dbReference type="Proteomes" id="UP001596011"/>
    </source>
</evidence>
<dbReference type="Gene3D" id="3.40.50.2300">
    <property type="match status" value="2"/>
</dbReference>
<dbReference type="InterPro" id="IPR046335">
    <property type="entry name" value="LacI/GalR-like_sensor"/>
</dbReference>
<proteinExistence type="predicted"/>
<keyword evidence="3" id="KW-0804">Transcription</keyword>
<keyword evidence="2 5" id="KW-0238">DNA-binding</keyword>
<dbReference type="PROSITE" id="PS50932">
    <property type="entry name" value="HTH_LACI_2"/>
    <property type="match status" value="1"/>
</dbReference>
<dbReference type="Proteomes" id="UP001596011">
    <property type="component" value="Unassembled WGS sequence"/>
</dbReference>
<evidence type="ECO:0000256" key="3">
    <source>
        <dbReference type="ARBA" id="ARBA00023163"/>
    </source>
</evidence>
<comment type="caution">
    <text evidence="5">The sequence shown here is derived from an EMBL/GenBank/DDBJ whole genome shotgun (WGS) entry which is preliminary data.</text>
</comment>
<gene>
    <name evidence="5" type="ORF">ACFO6V_04530</name>
</gene>
<evidence type="ECO:0000259" key="4">
    <source>
        <dbReference type="PROSITE" id="PS50932"/>
    </source>
</evidence>
<evidence type="ECO:0000313" key="5">
    <source>
        <dbReference type="EMBL" id="MFC4627489.1"/>
    </source>
</evidence>